<evidence type="ECO:0000256" key="7">
    <source>
        <dbReference type="SAM" id="Phobius"/>
    </source>
</evidence>
<sequence>MQSSLRARRGVAPRRKAAVGRYQLVLAITLSVALTGLVTTQFVLSTSLYSTQEKQQRQQHKSHAKGPNPSNLRTDSFPREQLHVVVPEEQKQSERRLNESSREHESRENDHEDEQKTRPDSEKKDDLLTQQDQKTTKRNEHGPAQEGIRKHKTDHEAPEKVESPVDEDHEVQKAHRETVQKFVDDRRVRLKHRISRPKVARAASPPEVEPQIEVAPPPEKRPYDILDDPLQNPDFNKPSKPLNFTAAVPYLGVLIDGGRHFFPMDWMKRAVDRLSDLRYNLIHLRLTDDQAFNVLLDSHPELAYPAAVNNPHQQVWTASELRDLTAYAKSKGVSIMPEVNVPGHAGAWAGIPHLVVHCPEFICQRGYGLPLNVTHHDLKPILTSILKEVVDIFDDPPFLHLGGDEVNMAGPCFNEVRSPVFNYTAFEVVLKEIIADVGYPEKQVVRWEMTGQANLERAGGVEQFWESYPGERHKAAGPFFISNRLYFDTNQDQNAYEVWQNTRRFYVNDYQPEAVPTAIIAGTFELSTTWWYDRNILGRLLAVALGARNETLPKTMKDQDHEKMVLDQYQVFCDQLGYSQAICETNGGPIIPTPEYKKKWGDGWVVWKAHICERMTTTEVTKAMRPRSSDRVATQANSYFWNVFGFPAHTHTRVGQHPTLPDDLQALQRHLIPHCGVMLDTTRSLVPADRLGTILTDTVAKLGFNIAQLRLVSNKGFTFAPSSLPHTVGHSLLATKEIKVYTRSDLMGTVAKASAVGIQMIPEISMTTGSAGWYESGYLANCPNRLCEIGDASIDVTNPFLPPTVYSLIYELRSIFSSSPYIHLGSDERQDAAACYQEANPTFHADVGAFERKMVKVLEASGIANDSVLRYANSQGEVYSDRTGGVTHYGPDHATEIPADAPIFVSVDLLRDDGWTLYQRVKELVSKKPLGILAEIRTLTAPRWEGLEIPERLLVYAMAVSELPTYANAAALGERYGELCRALSDRLPGLGRRHDCALPGVVSGKVTFLADTSTFVQQQCQMATYPVTQHHAKLVAPRYNATEWEQLRGAPRVFPAAGRDPQRHHPVVIGHGKSGDESPVESVAS</sequence>
<evidence type="ECO:0000259" key="8">
    <source>
        <dbReference type="Pfam" id="PF00728"/>
    </source>
</evidence>
<keyword evidence="7" id="KW-0812">Transmembrane</keyword>
<evidence type="ECO:0000256" key="6">
    <source>
        <dbReference type="SAM" id="MobiDB-lite"/>
    </source>
</evidence>
<feature type="compositionally biased region" description="Basic and acidic residues" evidence="6">
    <location>
        <begin position="153"/>
        <end position="163"/>
    </location>
</feature>
<evidence type="ECO:0000256" key="1">
    <source>
        <dbReference type="ARBA" id="ARBA00001231"/>
    </source>
</evidence>
<proteinExistence type="inferred from homology"/>
<evidence type="ECO:0000256" key="5">
    <source>
        <dbReference type="PIRSR" id="PIRSR625705-1"/>
    </source>
</evidence>
<dbReference type="eggNOG" id="KOG2499">
    <property type="taxonomic scope" value="Eukaryota"/>
</dbReference>
<keyword evidence="7" id="KW-0472">Membrane</keyword>
<dbReference type="Proteomes" id="UP000000759">
    <property type="component" value="Chromosome 6"/>
</dbReference>
<evidence type="ECO:0000313" key="9">
    <source>
        <dbReference type="EMBL" id="EEC49188.1"/>
    </source>
</evidence>
<dbReference type="SUPFAM" id="SSF51445">
    <property type="entry name" value="(Trans)glycosidases"/>
    <property type="match status" value="2"/>
</dbReference>
<dbReference type="GO" id="GO:0016020">
    <property type="term" value="C:membrane"/>
    <property type="evidence" value="ECO:0007669"/>
    <property type="project" value="TreeGrafter"/>
</dbReference>
<comment type="catalytic activity">
    <reaction evidence="1">
        <text>Hydrolysis of terminal non-reducing N-acetyl-D-hexosamine residues in N-acetyl-beta-D-hexosaminides.</text>
        <dbReference type="EC" id="3.2.1.52"/>
    </reaction>
</comment>
<dbReference type="EMBL" id="CM000609">
    <property type="protein sequence ID" value="EEC49188.1"/>
    <property type="molecule type" value="Genomic_DNA"/>
</dbReference>
<dbReference type="InterPro" id="IPR025705">
    <property type="entry name" value="Beta_hexosaminidase_sua/sub"/>
</dbReference>
<dbReference type="EC" id="3.2.1.52" evidence="3"/>
<gene>
    <name evidence="9" type="ORF">PHATRDRAFT_45073</name>
</gene>
<feature type="transmembrane region" description="Helical" evidence="7">
    <location>
        <begin position="24"/>
        <end position="44"/>
    </location>
</feature>
<organism evidence="9 10">
    <name type="scientific">Phaeodactylum tricornutum (strain CCAP 1055/1)</name>
    <dbReference type="NCBI Taxonomy" id="556484"/>
    <lineage>
        <taxon>Eukaryota</taxon>
        <taxon>Sar</taxon>
        <taxon>Stramenopiles</taxon>
        <taxon>Ochrophyta</taxon>
        <taxon>Bacillariophyta</taxon>
        <taxon>Bacillariophyceae</taxon>
        <taxon>Bacillariophycidae</taxon>
        <taxon>Naviculales</taxon>
        <taxon>Phaeodactylaceae</taxon>
        <taxon>Phaeodactylum</taxon>
    </lineage>
</organism>
<keyword evidence="7" id="KW-1133">Transmembrane helix</keyword>
<dbReference type="PaxDb" id="2850-Phatr45073"/>
<dbReference type="PRINTS" id="PR00738">
    <property type="entry name" value="GLHYDRLASE20"/>
</dbReference>
<dbReference type="PANTHER" id="PTHR22600:SF23">
    <property type="entry name" value="BETA-N-ACETYLHEXOSAMINIDASE"/>
    <property type="match status" value="1"/>
</dbReference>
<feature type="domain" description="Glycoside hydrolase family 20 catalytic" evidence="8">
    <location>
        <begin position="673"/>
        <end position="832"/>
    </location>
</feature>
<dbReference type="InterPro" id="IPR015883">
    <property type="entry name" value="Glyco_hydro_20_cat"/>
</dbReference>
<dbReference type="GeneID" id="7200161"/>
<dbReference type="STRING" id="556484.B7FWD5"/>
<comment type="similarity">
    <text evidence="2">Belongs to the glycosyl hydrolase 20 family.</text>
</comment>
<feature type="region of interest" description="Disordered" evidence="6">
    <location>
        <begin position="1054"/>
        <end position="1085"/>
    </location>
</feature>
<dbReference type="PANTHER" id="PTHR22600">
    <property type="entry name" value="BETA-HEXOSAMINIDASE"/>
    <property type="match status" value="1"/>
</dbReference>
<name>B7FWD5_PHATC</name>
<dbReference type="KEGG" id="pti:PHATRDRAFT_45073"/>
<feature type="active site" description="Proton donor" evidence="5">
    <location>
        <position position="405"/>
    </location>
</feature>
<evidence type="ECO:0000256" key="3">
    <source>
        <dbReference type="ARBA" id="ARBA00012663"/>
    </source>
</evidence>
<evidence type="ECO:0000256" key="2">
    <source>
        <dbReference type="ARBA" id="ARBA00006285"/>
    </source>
</evidence>
<dbReference type="HOGENOM" id="CLU_285532_0_0_1"/>
<dbReference type="Pfam" id="PF00728">
    <property type="entry name" value="Glyco_hydro_20"/>
    <property type="match status" value="2"/>
</dbReference>
<protein>
    <recommendedName>
        <fullName evidence="3">beta-N-acetylhexosaminidase</fullName>
        <ecNumber evidence="3">3.2.1.52</ecNumber>
    </recommendedName>
</protein>
<dbReference type="GO" id="GO:0004563">
    <property type="term" value="F:beta-N-acetylhexosaminidase activity"/>
    <property type="evidence" value="ECO:0007669"/>
    <property type="project" value="UniProtKB-EC"/>
</dbReference>
<feature type="region of interest" description="Disordered" evidence="6">
    <location>
        <begin position="53"/>
        <end position="173"/>
    </location>
</feature>
<dbReference type="InParanoid" id="B7FWD5"/>
<keyword evidence="10" id="KW-1185">Reference proteome</keyword>
<dbReference type="InterPro" id="IPR017853">
    <property type="entry name" value="GH"/>
</dbReference>
<dbReference type="GO" id="GO:0005764">
    <property type="term" value="C:lysosome"/>
    <property type="evidence" value="ECO:0007669"/>
    <property type="project" value="TreeGrafter"/>
</dbReference>
<dbReference type="AlphaFoldDB" id="B7FWD5"/>
<evidence type="ECO:0000256" key="4">
    <source>
        <dbReference type="ARBA" id="ARBA00022801"/>
    </source>
</evidence>
<dbReference type="GO" id="GO:0005975">
    <property type="term" value="P:carbohydrate metabolic process"/>
    <property type="evidence" value="ECO:0007669"/>
    <property type="project" value="InterPro"/>
</dbReference>
<dbReference type="Gene3D" id="3.20.20.80">
    <property type="entry name" value="Glycosidases"/>
    <property type="match status" value="2"/>
</dbReference>
<keyword evidence="4" id="KW-0378">Hydrolase</keyword>
<feature type="domain" description="Glycoside hydrolase family 20 catalytic" evidence="8">
    <location>
        <begin position="249"/>
        <end position="494"/>
    </location>
</feature>
<reference evidence="9 10" key="1">
    <citation type="journal article" date="2008" name="Nature">
        <title>The Phaeodactylum genome reveals the evolutionary history of diatom genomes.</title>
        <authorList>
            <person name="Bowler C."/>
            <person name="Allen A.E."/>
            <person name="Badger J.H."/>
            <person name="Grimwood J."/>
            <person name="Jabbari K."/>
            <person name="Kuo A."/>
            <person name="Maheswari U."/>
            <person name="Martens C."/>
            <person name="Maumus F."/>
            <person name="Otillar R.P."/>
            <person name="Rayko E."/>
            <person name="Salamov A."/>
            <person name="Vandepoele K."/>
            <person name="Beszteri B."/>
            <person name="Gruber A."/>
            <person name="Heijde M."/>
            <person name="Katinka M."/>
            <person name="Mock T."/>
            <person name="Valentin K."/>
            <person name="Verret F."/>
            <person name="Berges J.A."/>
            <person name="Brownlee C."/>
            <person name="Cadoret J.P."/>
            <person name="Chiovitti A."/>
            <person name="Choi C.J."/>
            <person name="Coesel S."/>
            <person name="De Martino A."/>
            <person name="Detter J.C."/>
            <person name="Durkin C."/>
            <person name="Falciatore A."/>
            <person name="Fournet J."/>
            <person name="Haruta M."/>
            <person name="Huysman M.J."/>
            <person name="Jenkins B.D."/>
            <person name="Jiroutova K."/>
            <person name="Jorgensen R.E."/>
            <person name="Joubert Y."/>
            <person name="Kaplan A."/>
            <person name="Kroger N."/>
            <person name="Kroth P.G."/>
            <person name="La Roche J."/>
            <person name="Lindquist E."/>
            <person name="Lommer M."/>
            <person name="Martin-Jezequel V."/>
            <person name="Lopez P.J."/>
            <person name="Lucas S."/>
            <person name="Mangogna M."/>
            <person name="McGinnis K."/>
            <person name="Medlin L.K."/>
            <person name="Montsant A."/>
            <person name="Oudot-Le Secq M.P."/>
            <person name="Napoli C."/>
            <person name="Obornik M."/>
            <person name="Parker M.S."/>
            <person name="Petit J.L."/>
            <person name="Porcel B.M."/>
            <person name="Poulsen N."/>
            <person name="Robison M."/>
            <person name="Rychlewski L."/>
            <person name="Rynearson T.A."/>
            <person name="Schmutz J."/>
            <person name="Shapiro H."/>
            <person name="Siaut M."/>
            <person name="Stanley M."/>
            <person name="Sussman M.R."/>
            <person name="Taylor A.R."/>
            <person name="Vardi A."/>
            <person name="von Dassow P."/>
            <person name="Vyverman W."/>
            <person name="Willis A."/>
            <person name="Wyrwicz L.S."/>
            <person name="Rokhsar D.S."/>
            <person name="Weissenbach J."/>
            <person name="Armbrust E.V."/>
            <person name="Green B.R."/>
            <person name="Van de Peer Y."/>
            <person name="Grigoriev I.V."/>
        </authorList>
    </citation>
    <scope>NUCLEOTIDE SEQUENCE [LARGE SCALE GENOMIC DNA]</scope>
    <source>
        <strain evidence="9 10">CCAP 1055/1</strain>
    </source>
</reference>
<feature type="compositionally biased region" description="Basic and acidic residues" evidence="6">
    <location>
        <begin position="134"/>
        <end position="143"/>
    </location>
</feature>
<dbReference type="GO" id="GO:0030203">
    <property type="term" value="P:glycosaminoglycan metabolic process"/>
    <property type="evidence" value="ECO:0007669"/>
    <property type="project" value="TreeGrafter"/>
</dbReference>
<dbReference type="OrthoDB" id="44496at2759"/>
<evidence type="ECO:0000313" key="10">
    <source>
        <dbReference type="Proteomes" id="UP000000759"/>
    </source>
</evidence>
<feature type="compositionally biased region" description="Basic and acidic residues" evidence="6">
    <location>
        <begin position="76"/>
        <end position="127"/>
    </location>
</feature>
<reference evidence="10" key="2">
    <citation type="submission" date="2008-08" db="EMBL/GenBank/DDBJ databases">
        <authorList>
            <consortium name="Diatom Consortium"/>
            <person name="Grigoriev I."/>
            <person name="Grimwood J."/>
            <person name="Kuo A."/>
            <person name="Otillar R.P."/>
            <person name="Salamov A."/>
            <person name="Detter J.C."/>
            <person name="Lindquist E."/>
            <person name="Shapiro H."/>
            <person name="Lucas S."/>
            <person name="Glavina del Rio T."/>
            <person name="Pitluck S."/>
            <person name="Rokhsar D."/>
            <person name="Bowler C."/>
        </authorList>
    </citation>
    <scope>GENOME REANNOTATION</scope>
    <source>
        <strain evidence="10">CCAP 1055/1</strain>
    </source>
</reference>
<accession>B7FWD5</accession>
<dbReference type="RefSeq" id="XP_002179365.1">
    <property type="nucleotide sequence ID" value="XM_002179329.1"/>
</dbReference>
<feature type="region of interest" description="Disordered" evidence="6">
    <location>
        <begin position="196"/>
        <end position="222"/>
    </location>
</feature>